<organism evidence="1">
    <name type="scientific">Siphoviridae sp. ct96x5</name>
    <dbReference type="NCBI Taxonomy" id="2825367"/>
    <lineage>
        <taxon>Viruses</taxon>
        <taxon>Duplodnaviria</taxon>
        <taxon>Heunggongvirae</taxon>
        <taxon>Uroviricota</taxon>
        <taxon>Caudoviricetes</taxon>
    </lineage>
</organism>
<sequence length="240" mass="27682">MTGFKKIVNPCTCNVYGRTYPVNAYAKIEYDGTRLSICGVVGPKPNGDCVGSAGQCVDEIRNGTPATGWDNEILRKFCDCWDLWHLNDMHPYCQHQKALGWDKLSTKKVTIYYYSLTHEYFMKQRELKNRANNKLGAEGHATLTEEEKELWNLPISKTTWKPLNDPRYEPQKKKDWNCGATEEKMLGWLYPDEHPEGILTKPCPVCGYKYGTTWKTEQVPEDVLQFLYNLPDSTRDPAWV</sequence>
<accession>A0A8S5PQS1</accession>
<reference evidence="1" key="1">
    <citation type="journal article" date="2021" name="Proc. Natl. Acad. Sci. U.S.A.">
        <title>A Catalog of Tens of Thousands of Viruses from Human Metagenomes Reveals Hidden Associations with Chronic Diseases.</title>
        <authorList>
            <person name="Tisza M.J."/>
            <person name="Buck C.B."/>
        </authorList>
    </citation>
    <scope>NUCLEOTIDE SEQUENCE</scope>
    <source>
        <strain evidence="1">Ct96x5</strain>
    </source>
</reference>
<dbReference type="EMBL" id="BK015488">
    <property type="protein sequence ID" value="DAE09446.1"/>
    <property type="molecule type" value="Genomic_DNA"/>
</dbReference>
<evidence type="ECO:0000313" key="1">
    <source>
        <dbReference type="EMBL" id="DAE09446.1"/>
    </source>
</evidence>
<protein>
    <submittedName>
        <fullName evidence="1">Restriction alleviation protein</fullName>
    </submittedName>
</protein>
<name>A0A8S5PQS1_9CAUD</name>
<proteinExistence type="predicted"/>